<dbReference type="PROSITE" id="PS50850">
    <property type="entry name" value="MFS"/>
    <property type="match status" value="1"/>
</dbReference>
<keyword evidence="9" id="KW-1185">Reference proteome</keyword>
<dbReference type="EMBL" id="JBGBPQ010000006">
    <property type="protein sequence ID" value="KAL1522748.1"/>
    <property type="molecule type" value="Genomic_DNA"/>
</dbReference>
<evidence type="ECO:0000256" key="2">
    <source>
        <dbReference type="ARBA" id="ARBA00022692"/>
    </source>
</evidence>
<feature type="transmembrane region" description="Helical" evidence="5">
    <location>
        <begin position="349"/>
        <end position="366"/>
    </location>
</feature>
<accession>A0AB34JNY5</accession>
<feature type="transmembrane region" description="Helical" evidence="5">
    <location>
        <begin position="322"/>
        <end position="340"/>
    </location>
</feature>
<evidence type="ECO:0000313" key="8">
    <source>
        <dbReference type="EMBL" id="KAL1522748.1"/>
    </source>
</evidence>
<evidence type="ECO:0000259" key="7">
    <source>
        <dbReference type="PROSITE" id="PS50850"/>
    </source>
</evidence>
<feature type="transmembrane region" description="Helical" evidence="5">
    <location>
        <begin position="438"/>
        <end position="457"/>
    </location>
</feature>
<comment type="caution">
    <text evidence="8">The sequence shown here is derived from an EMBL/GenBank/DDBJ whole genome shotgun (WGS) entry which is preliminary data.</text>
</comment>
<dbReference type="Gene3D" id="1.20.1250.20">
    <property type="entry name" value="MFS general substrate transporter like domains"/>
    <property type="match status" value="1"/>
</dbReference>
<keyword evidence="4 5" id="KW-0472">Membrane</keyword>
<keyword evidence="2 5" id="KW-0812">Transmembrane</keyword>
<dbReference type="InterPro" id="IPR020846">
    <property type="entry name" value="MFS_dom"/>
</dbReference>
<evidence type="ECO:0000256" key="4">
    <source>
        <dbReference type="ARBA" id="ARBA00023136"/>
    </source>
</evidence>
<feature type="transmembrane region" description="Helical" evidence="5">
    <location>
        <begin position="372"/>
        <end position="393"/>
    </location>
</feature>
<evidence type="ECO:0000256" key="3">
    <source>
        <dbReference type="ARBA" id="ARBA00022989"/>
    </source>
</evidence>
<evidence type="ECO:0000313" key="9">
    <source>
        <dbReference type="Proteomes" id="UP001515480"/>
    </source>
</evidence>
<evidence type="ECO:0000256" key="1">
    <source>
        <dbReference type="ARBA" id="ARBA00004141"/>
    </source>
</evidence>
<dbReference type="GO" id="GO:0022857">
    <property type="term" value="F:transmembrane transporter activity"/>
    <property type="evidence" value="ECO:0007669"/>
    <property type="project" value="InterPro"/>
</dbReference>
<dbReference type="PANTHER" id="PTHR23507">
    <property type="entry name" value="ZGC:174356"/>
    <property type="match status" value="1"/>
</dbReference>
<sequence length="474" mass="49871">MLALGAAHALLLCSVPRASGAELSGPALSLSHARPLLRKEPLPVDSRPASTVSPSALRGGGFSPSFKWAIFHNWLYFFSLGLSSVNLPRIISTIVNPDGSSAPTSSSIRVSGDVEALDKALTFMGVGFLGALSDIKGRKPLMAWSALGYGITCLIQATTMKSVSMLFLADFVDGISSCMGSVCQAYVADVSSPERRAINLGVFQGISIGGAFVFAFPLAGILGKKLGPRKVVLTAAIVQFVNFLLITLVTPESCPAPMRVGRRLDLRSANPLGALRKLFCSTSVLRLAATSYFFISIARTVLDAQYSNYALYRFKIGPQQSGPLLLVVGLMLAIAPRIIVPRLGLEKSILGGTLVFAVGQVLISIAPTPVYFIGAMVVTALGCACIPAIVAFIANQAPPGEEGALIGGLSSLTELCAAIGLPTYSRIFAYFISDAAPIKLPGAHFLLAAVYCLLSFFSSRRNFALNSVAAAKYL</sequence>
<dbReference type="SUPFAM" id="SSF103473">
    <property type="entry name" value="MFS general substrate transporter"/>
    <property type="match status" value="1"/>
</dbReference>
<dbReference type="GO" id="GO:0016020">
    <property type="term" value="C:membrane"/>
    <property type="evidence" value="ECO:0007669"/>
    <property type="project" value="UniProtKB-SubCell"/>
</dbReference>
<dbReference type="InterPro" id="IPR036259">
    <property type="entry name" value="MFS_trans_sf"/>
</dbReference>
<dbReference type="InterPro" id="IPR011701">
    <property type="entry name" value="MFS"/>
</dbReference>
<proteinExistence type="predicted"/>
<feature type="signal peptide" evidence="6">
    <location>
        <begin position="1"/>
        <end position="20"/>
    </location>
</feature>
<gene>
    <name evidence="8" type="ORF">AB1Y20_017721</name>
</gene>
<feature type="chain" id="PRO_5044189124" description="Major facilitator superfamily (MFS) profile domain-containing protein" evidence="6">
    <location>
        <begin position="21"/>
        <end position="474"/>
    </location>
</feature>
<feature type="domain" description="Major facilitator superfamily (MFS) profile" evidence="7">
    <location>
        <begin position="69"/>
        <end position="460"/>
    </location>
</feature>
<name>A0AB34JNY5_PRYPA</name>
<feature type="transmembrane region" description="Helical" evidence="5">
    <location>
        <begin position="284"/>
        <end position="302"/>
    </location>
</feature>
<dbReference type="Pfam" id="PF07690">
    <property type="entry name" value="MFS_1"/>
    <property type="match status" value="1"/>
</dbReference>
<evidence type="ECO:0000256" key="5">
    <source>
        <dbReference type="SAM" id="Phobius"/>
    </source>
</evidence>
<comment type="subcellular location">
    <subcellularLocation>
        <location evidence="1">Membrane</location>
        <topology evidence="1">Multi-pass membrane protein</topology>
    </subcellularLocation>
</comment>
<dbReference type="Proteomes" id="UP001515480">
    <property type="component" value="Unassembled WGS sequence"/>
</dbReference>
<keyword evidence="6" id="KW-0732">Signal</keyword>
<evidence type="ECO:0000256" key="6">
    <source>
        <dbReference type="SAM" id="SignalP"/>
    </source>
</evidence>
<dbReference type="AlphaFoldDB" id="A0AB34JNY5"/>
<feature type="transmembrane region" description="Helical" evidence="5">
    <location>
        <begin position="200"/>
        <end position="219"/>
    </location>
</feature>
<organism evidence="8 9">
    <name type="scientific">Prymnesium parvum</name>
    <name type="common">Toxic golden alga</name>
    <dbReference type="NCBI Taxonomy" id="97485"/>
    <lineage>
        <taxon>Eukaryota</taxon>
        <taxon>Haptista</taxon>
        <taxon>Haptophyta</taxon>
        <taxon>Prymnesiophyceae</taxon>
        <taxon>Prymnesiales</taxon>
        <taxon>Prymnesiaceae</taxon>
        <taxon>Prymnesium</taxon>
    </lineage>
</organism>
<keyword evidence="3 5" id="KW-1133">Transmembrane helix</keyword>
<reference evidence="8 9" key="1">
    <citation type="journal article" date="2024" name="Science">
        <title>Giant polyketide synthase enzymes in the biosynthesis of giant marine polyether toxins.</title>
        <authorList>
            <person name="Fallon T.R."/>
            <person name="Shende V.V."/>
            <person name="Wierzbicki I.H."/>
            <person name="Pendleton A.L."/>
            <person name="Watervoot N.F."/>
            <person name="Auber R.P."/>
            <person name="Gonzalez D.J."/>
            <person name="Wisecaver J.H."/>
            <person name="Moore B.S."/>
        </authorList>
    </citation>
    <scope>NUCLEOTIDE SEQUENCE [LARGE SCALE GENOMIC DNA]</scope>
    <source>
        <strain evidence="8 9">12B1</strain>
    </source>
</reference>
<dbReference type="PANTHER" id="PTHR23507:SF1">
    <property type="entry name" value="FI18259P1-RELATED"/>
    <property type="match status" value="1"/>
</dbReference>
<protein>
    <recommendedName>
        <fullName evidence="7">Major facilitator superfamily (MFS) profile domain-containing protein</fullName>
    </recommendedName>
</protein>
<feature type="transmembrane region" description="Helical" evidence="5">
    <location>
        <begin position="405"/>
        <end position="432"/>
    </location>
</feature>